<feature type="compositionally biased region" description="Polar residues" evidence="1">
    <location>
        <begin position="1"/>
        <end position="17"/>
    </location>
</feature>
<evidence type="ECO:0000313" key="2">
    <source>
        <dbReference type="EMBL" id="KAF2215634.1"/>
    </source>
</evidence>
<dbReference type="AlphaFoldDB" id="A0A6A6FQQ6"/>
<dbReference type="Proteomes" id="UP000799539">
    <property type="component" value="Unassembled WGS sequence"/>
</dbReference>
<feature type="region of interest" description="Disordered" evidence="1">
    <location>
        <begin position="218"/>
        <end position="257"/>
    </location>
</feature>
<dbReference type="EMBL" id="ML992665">
    <property type="protein sequence ID" value="KAF2215634.1"/>
    <property type="molecule type" value="Genomic_DNA"/>
</dbReference>
<feature type="compositionally biased region" description="Low complexity" evidence="1">
    <location>
        <begin position="231"/>
        <end position="244"/>
    </location>
</feature>
<reference evidence="2" key="1">
    <citation type="journal article" date="2020" name="Stud. Mycol.">
        <title>101 Dothideomycetes genomes: a test case for predicting lifestyles and emergence of pathogens.</title>
        <authorList>
            <person name="Haridas S."/>
            <person name="Albert R."/>
            <person name="Binder M."/>
            <person name="Bloem J."/>
            <person name="Labutti K."/>
            <person name="Salamov A."/>
            <person name="Andreopoulos B."/>
            <person name="Baker S."/>
            <person name="Barry K."/>
            <person name="Bills G."/>
            <person name="Bluhm B."/>
            <person name="Cannon C."/>
            <person name="Castanera R."/>
            <person name="Culley D."/>
            <person name="Daum C."/>
            <person name="Ezra D."/>
            <person name="Gonzalez J."/>
            <person name="Henrissat B."/>
            <person name="Kuo A."/>
            <person name="Liang C."/>
            <person name="Lipzen A."/>
            <person name="Lutzoni F."/>
            <person name="Magnuson J."/>
            <person name="Mondo S."/>
            <person name="Nolan M."/>
            <person name="Ohm R."/>
            <person name="Pangilinan J."/>
            <person name="Park H.-J."/>
            <person name="Ramirez L."/>
            <person name="Alfaro M."/>
            <person name="Sun H."/>
            <person name="Tritt A."/>
            <person name="Yoshinaga Y."/>
            <person name="Zwiers L.-H."/>
            <person name="Turgeon B."/>
            <person name="Goodwin S."/>
            <person name="Spatafora J."/>
            <person name="Crous P."/>
            <person name="Grigoriev I."/>
        </authorList>
    </citation>
    <scope>NUCLEOTIDE SEQUENCE</scope>
    <source>
        <strain evidence="2">SCOH1-5</strain>
    </source>
</reference>
<accession>A0A6A6FQQ6</accession>
<evidence type="ECO:0000256" key="1">
    <source>
        <dbReference type="SAM" id="MobiDB-lite"/>
    </source>
</evidence>
<keyword evidence="3" id="KW-1185">Reference proteome</keyword>
<protein>
    <submittedName>
        <fullName evidence="2">Uncharacterized protein</fullName>
    </submittedName>
</protein>
<gene>
    <name evidence="2" type="ORF">CERZMDRAFT_81783</name>
</gene>
<evidence type="ECO:0000313" key="3">
    <source>
        <dbReference type="Proteomes" id="UP000799539"/>
    </source>
</evidence>
<name>A0A6A6FQQ6_9PEZI</name>
<organism evidence="2 3">
    <name type="scientific">Cercospora zeae-maydis SCOH1-5</name>
    <dbReference type="NCBI Taxonomy" id="717836"/>
    <lineage>
        <taxon>Eukaryota</taxon>
        <taxon>Fungi</taxon>
        <taxon>Dikarya</taxon>
        <taxon>Ascomycota</taxon>
        <taxon>Pezizomycotina</taxon>
        <taxon>Dothideomycetes</taxon>
        <taxon>Dothideomycetidae</taxon>
        <taxon>Mycosphaerellales</taxon>
        <taxon>Mycosphaerellaceae</taxon>
        <taxon>Cercospora</taxon>
    </lineage>
</organism>
<sequence length="257" mass="28313">MLISAGTSSPQATVSRSSRGETERRDGVVGIGVMVDFVAVLMWRQTGEFRGDDTQTVGPIRRNGAQMPWRTPDLGSLQAVALSVLVGRMQLRQRVPHGGEGVEGILLYVYRGCGHPVNEARTKLLESAQATFWRRSATRGCSRCECPEWWPVRTGQCTTGRLSERLRQYGCPLGCDDGGQSCCANRHRNAIHGRVRAQRVIDIGARFKPGDTAGEFFEKNGGPHRQEDDWPAQLARAARAQRPASSVDRVGQARSRQ</sequence>
<proteinExistence type="predicted"/>
<feature type="region of interest" description="Disordered" evidence="1">
    <location>
        <begin position="1"/>
        <end position="25"/>
    </location>
</feature>